<sequence length="645" mass="67413">MASHANGNSGESRQSPYSQAQIDEMRAYNACLTKAGQKKPSGRAPARASPAPNDRLQIAPGQTTVSTQPPTSTRKHAPGVTKSGITAGWGMMGRYSIGLSTRAPMFKATKSPPKTMGLGQFGGDPSVKGPVMNPSTAPTCSRSPTRHSILVQEAPAQDMMSRYGGNTGVDGYTRSNTSAGQSHVMFPHSAAGPSAGNLEGDITTPVAHSQQMFARATSPWTGCLTASNNAPAVQIQAQTMFSQATDPWASSHSAIGHTPTSRAQATFHQTADTFFGFQASGGSILKSELKVPRPSASPEGRPPSNPGRRQMVANMKPIDPSKPLIPAHLQQISAREALEDRARMAGKALDEAFPDGGTIGSRPRAASRCTAISSPCPDPAQAAAAAAAFRTSYYQPSVDSNPWFAASQKSAAQPATLPTASRVPSCEMDVDTVDGHPADPTEDLARVMAEMPRLAESRWAKPSSKNVPSLNGAVGDFTRENVESIYRRQTYNNAVTSDFNNAPSEANSFGTVTHPIAPAKHVQNSFESNEFIGASRAVVTQTTQNPVASNDSNAFSVSRNIAADLAGGGSWAWGGVAANGPAQRPARNKYNASPFGGQAVARAPAASSQSNPIAPDPAAGSNLFFCAPDDSSVTKPIVATRYAEP</sequence>
<proteinExistence type="predicted"/>
<evidence type="ECO:0000256" key="1">
    <source>
        <dbReference type="SAM" id="MobiDB-lite"/>
    </source>
</evidence>
<protein>
    <submittedName>
        <fullName evidence="2">Uncharacterized protein</fullName>
    </submittedName>
</protein>
<comment type="caution">
    <text evidence="2">The sequence shown here is derived from an EMBL/GenBank/DDBJ whole genome shotgun (WGS) entry which is preliminary data.</text>
</comment>
<dbReference type="Proteomes" id="UP000242519">
    <property type="component" value="Unassembled WGS sequence"/>
</dbReference>
<feature type="compositionally biased region" description="Polar residues" evidence="1">
    <location>
        <begin position="1"/>
        <end position="21"/>
    </location>
</feature>
<feature type="compositionally biased region" description="Low complexity" evidence="1">
    <location>
        <begin position="42"/>
        <end position="52"/>
    </location>
</feature>
<organism evidence="2 3">
    <name type="scientific">Diplocarpon coronariae</name>
    <dbReference type="NCBI Taxonomy" id="2795749"/>
    <lineage>
        <taxon>Eukaryota</taxon>
        <taxon>Fungi</taxon>
        <taxon>Dikarya</taxon>
        <taxon>Ascomycota</taxon>
        <taxon>Pezizomycotina</taxon>
        <taxon>Leotiomycetes</taxon>
        <taxon>Helotiales</taxon>
        <taxon>Drepanopezizaceae</taxon>
        <taxon>Diplocarpon</taxon>
    </lineage>
</organism>
<dbReference type="EMBL" id="MZNU01000291">
    <property type="protein sequence ID" value="OWP01117.1"/>
    <property type="molecule type" value="Genomic_DNA"/>
</dbReference>
<reference evidence="2 3" key="1">
    <citation type="submission" date="2017-04" db="EMBL/GenBank/DDBJ databases">
        <title>Draft genome sequence of Marssonina coronaria NL1: causal agent of apple blotch.</title>
        <authorList>
            <person name="Cheng Q."/>
        </authorList>
    </citation>
    <scope>NUCLEOTIDE SEQUENCE [LARGE SCALE GENOMIC DNA]</scope>
    <source>
        <strain evidence="2 3">NL1</strain>
    </source>
</reference>
<feature type="compositionally biased region" description="Low complexity" evidence="1">
    <location>
        <begin position="62"/>
        <end position="72"/>
    </location>
</feature>
<name>A0A218YZ89_9HELO</name>
<dbReference type="AlphaFoldDB" id="A0A218YZ89"/>
<feature type="region of interest" description="Disordered" evidence="1">
    <location>
        <begin position="289"/>
        <end position="318"/>
    </location>
</feature>
<evidence type="ECO:0000313" key="2">
    <source>
        <dbReference type="EMBL" id="OWP01117.1"/>
    </source>
</evidence>
<dbReference type="OrthoDB" id="3565260at2759"/>
<keyword evidence="3" id="KW-1185">Reference proteome</keyword>
<evidence type="ECO:0000313" key="3">
    <source>
        <dbReference type="Proteomes" id="UP000242519"/>
    </source>
</evidence>
<gene>
    <name evidence="2" type="ORF">B2J93_6567</name>
</gene>
<feature type="region of interest" description="Disordered" evidence="1">
    <location>
        <begin position="1"/>
        <end position="85"/>
    </location>
</feature>
<accession>A0A218YZ89</accession>
<dbReference type="InParanoid" id="A0A218YZ89"/>